<name>A0A9X3UN85_9HYPH</name>
<feature type="binding site" evidence="9">
    <location>
        <position position="10"/>
    </location>
    <ligand>
        <name>S-adenosyl-L-methionine</name>
        <dbReference type="ChEBI" id="CHEBI:59789"/>
    </ligand>
</feature>
<gene>
    <name evidence="10" type="primary">tmpT</name>
    <name evidence="9" type="synonym">tpm</name>
    <name evidence="10" type="ORF">OQ273_22170</name>
</gene>
<protein>
    <recommendedName>
        <fullName evidence="4 9">Thiopurine S-methyltransferase</fullName>
        <ecNumber evidence="4 9">2.1.1.67</ecNumber>
    </recommendedName>
    <alternativeName>
        <fullName evidence="9">Thiopurine methyltransferase</fullName>
    </alternativeName>
</protein>
<proteinExistence type="inferred from homology"/>
<organism evidence="10 11">
    <name type="scientific">Hoeflea prorocentri</name>
    <dbReference type="NCBI Taxonomy" id="1922333"/>
    <lineage>
        <taxon>Bacteria</taxon>
        <taxon>Pseudomonadati</taxon>
        <taxon>Pseudomonadota</taxon>
        <taxon>Alphaproteobacteria</taxon>
        <taxon>Hyphomicrobiales</taxon>
        <taxon>Rhizobiaceae</taxon>
        <taxon>Hoeflea</taxon>
    </lineage>
</organism>
<dbReference type="GO" id="GO:0032259">
    <property type="term" value="P:methylation"/>
    <property type="evidence" value="ECO:0007669"/>
    <property type="project" value="UniProtKB-KW"/>
</dbReference>
<dbReference type="InterPro" id="IPR022474">
    <property type="entry name" value="Thiopur_S-MeTfrase_Se/Te_detox"/>
</dbReference>
<keyword evidence="5 9" id="KW-0963">Cytoplasm</keyword>
<evidence type="ECO:0000256" key="9">
    <source>
        <dbReference type="HAMAP-Rule" id="MF_00812"/>
    </source>
</evidence>
<dbReference type="PROSITE" id="PS51585">
    <property type="entry name" value="SAM_MT_TPMT"/>
    <property type="match status" value="1"/>
</dbReference>
<dbReference type="FunFam" id="3.40.50.150:FF:000101">
    <property type="entry name" value="Thiopurine S-methyltransferase"/>
    <property type="match status" value="1"/>
</dbReference>
<dbReference type="PANTHER" id="PTHR10259:SF11">
    <property type="entry name" value="THIOPURINE S-METHYLTRANSFERASE"/>
    <property type="match status" value="1"/>
</dbReference>
<keyword evidence="11" id="KW-1185">Reference proteome</keyword>
<dbReference type="GO" id="GO:0010038">
    <property type="term" value="P:response to metal ion"/>
    <property type="evidence" value="ECO:0007669"/>
    <property type="project" value="InterPro"/>
</dbReference>
<dbReference type="NCBIfam" id="NF009732">
    <property type="entry name" value="PRK13255.1"/>
    <property type="match status" value="1"/>
</dbReference>
<keyword evidence="7 9" id="KW-0808">Transferase</keyword>
<dbReference type="RefSeq" id="WP_267993286.1">
    <property type="nucleotide sequence ID" value="NZ_JAPJZI010000002.1"/>
</dbReference>
<dbReference type="PIRSF" id="PIRSF023956">
    <property type="entry name" value="Thiopurine_S-methyltransferase"/>
    <property type="match status" value="1"/>
</dbReference>
<comment type="subcellular location">
    <subcellularLocation>
        <location evidence="2 9">Cytoplasm</location>
    </subcellularLocation>
</comment>
<dbReference type="HAMAP" id="MF_00812">
    <property type="entry name" value="Thiopur_methtran"/>
    <property type="match status" value="1"/>
</dbReference>
<comment type="similarity">
    <text evidence="3 9">Belongs to the class I-like SAM-binding methyltransferase superfamily. TPMT family.</text>
</comment>
<evidence type="ECO:0000256" key="5">
    <source>
        <dbReference type="ARBA" id="ARBA00022490"/>
    </source>
</evidence>
<dbReference type="InterPro" id="IPR025835">
    <property type="entry name" value="Thiopurine_S-MeTrfase"/>
</dbReference>
<comment type="catalytic activity">
    <reaction evidence="1 9">
        <text>S-adenosyl-L-methionine + a thiopurine = S-adenosyl-L-homocysteine + a thiopurine S-methylether.</text>
        <dbReference type="EC" id="2.1.1.67"/>
    </reaction>
</comment>
<accession>A0A9X3UN85</accession>
<dbReference type="GO" id="GO:0005737">
    <property type="term" value="C:cytoplasm"/>
    <property type="evidence" value="ECO:0007669"/>
    <property type="project" value="UniProtKB-SubCell"/>
</dbReference>
<dbReference type="InterPro" id="IPR029063">
    <property type="entry name" value="SAM-dependent_MTases_sf"/>
</dbReference>
<evidence type="ECO:0000256" key="1">
    <source>
        <dbReference type="ARBA" id="ARBA00000903"/>
    </source>
</evidence>
<evidence type="ECO:0000256" key="4">
    <source>
        <dbReference type="ARBA" id="ARBA00011905"/>
    </source>
</evidence>
<comment type="caution">
    <text evidence="10">The sequence shown here is derived from an EMBL/GenBank/DDBJ whole genome shotgun (WGS) entry which is preliminary data.</text>
</comment>
<keyword evidence="6 9" id="KW-0489">Methyltransferase</keyword>
<evidence type="ECO:0000256" key="7">
    <source>
        <dbReference type="ARBA" id="ARBA00022679"/>
    </source>
</evidence>
<evidence type="ECO:0000256" key="2">
    <source>
        <dbReference type="ARBA" id="ARBA00004496"/>
    </source>
</evidence>
<evidence type="ECO:0000313" key="11">
    <source>
        <dbReference type="Proteomes" id="UP001151234"/>
    </source>
</evidence>
<dbReference type="NCBIfam" id="TIGR03840">
    <property type="entry name" value="TMPT_Se_Te"/>
    <property type="match status" value="1"/>
</dbReference>
<feature type="binding site" evidence="9">
    <location>
        <position position="45"/>
    </location>
    <ligand>
        <name>S-adenosyl-L-methionine</name>
        <dbReference type="ChEBI" id="CHEBI:59789"/>
    </ligand>
</feature>
<evidence type="ECO:0000256" key="3">
    <source>
        <dbReference type="ARBA" id="ARBA00008145"/>
    </source>
</evidence>
<dbReference type="GO" id="GO:0008119">
    <property type="term" value="F:thiopurine S-methyltransferase activity"/>
    <property type="evidence" value="ECO:0007669"/>
    <property type="project" value="UniProtKB-UniRule"/>
</dbReference>
<evidence type="ECO:0000313" key="10">
    <source>
        <dbReference type="EMBL" id="MDA5401295.1"/>
    </source>
</evidence>
<dbReference type="Proteomes" id="UP001151234">
    <property type="component" value="Unassembled WGS sequence"/>
</dbReference>
<feature type="binding site" evidence="9">
    <location>
        <position position="123"/>
    </location>
    <ligand>
        <name>S-adenosyl-L-methionine</name>
        <dbReference type="ChEBI" id="CHEBI:59789"/>
    </ligand>
</feature>
<feature type="binding site" evidence="9">
    <location>
        <position position="66"/>
    </location>
    <ligand>
        <name>S-adenosyl-L-methionine</name>
        <dbReference type="ChEBI" id="CHEBI:59789"/>
    </ligand>
</feature>
<evidence type="ECO:0000256" key="6">
    <source>
        <dbReference type="ARBA" id="ARBA00022603"/>
    </source>
</evidence>
<dbReference type="EC" id="2.1.1.67" evidence="4 9"/>
<dbReference type="PANTHER" id="PTHR10259">
    <property type="entry name" value="THIOPURINE S-METHYLTRANSFERASE"/>
    <property type="match status" value="1"/>
</dbReference>
<dbReference type="Gene3D" id="3.40.50.150">
    <property type="entry name" value="Vaccinia Virus protein VP39"/>
    <property type="match status" value="1"/>
</dbReference>
<dbReference type="AlphaFoldDB" id="A0A9X3UN85"/>
<dbReference type="SUPFAM" id="SSF53335">
    <property type="entry name" value="S-adenosyl-L-methionine-dependent methyltransferases"/>
    <property type="match status" value="1"/>
</dbReference>
<reference evidence="10" key="1">
    <citation type="submission" date="2022-11" db="EMBL/GenBank/DDBJ databases">
        <title>Draft genome sequence of Hoeflea poritis E7-10 and Hoeflea prorocentri PM5-8, separated from scleractinian coral Porites lutea and marine dinoflagellate.</title>
        <authorList>
            <person name="Zhang G."/>
            <person name="Wei Q."/>
            <person name="Cai L."/>
        </authorList>
    </citation>
    <scope>NUCLEOTIDE SEQUENCE</scope>
    <source>
        <strain evidence="10">PM5-8</strain>
    </source>
</reference>
<dbReference type="EMBL" id="JAPJZI010000002">
    <property type="protein sequence ID" value="MDA5401295.1"/>
    <property type="molecule type" value="Genomic_DNA"/>
</dbReference>
<evidence type="ECO:0000256" key="8">
    <source>
        <dbReference type="ARBA" id="ARBA00022691"/>
    </source>
</evidence>
<dbReference type="Pfam" id="PF05724">
    <property type="entry name" value="TPMT"/>
    <property type="match status" value="1"/>
</dbReference>
<keyword evidence="8 9" id="KW-0949">S-adenosyl-L-methionine</keyword>
<sequence length="212" mass="24117">MDEDFWQARWRDNRIGFHEAEPNSLLSSHYARLKLEPGSRVFVPLCGKAVDLDWFVGNGHHVIGVEFNQRAVEEVFERNGLSPQVRMVGQHRHYSAAALDLFAGDFFGLTPDMIGSVDAVYDRAALIALPVSLRRRYVRHLFEITNFARQFLITLDYDQTQMDGPPFSVPADEIDVLYGGRYRTELLESREMTGPISKRCGGSENAWLIEPA</sequence>
<dbReference type="InterPro" id="IPR008854">
    <property type="entry name" value="TPMT"/>
</dbReference>